<proteinExistence type="predicted"/>
<evidence type="ECO:0000313" key="1">
    <source>
        <dbReference type="EMBL" id="RUS26743.1"/>
    </source>
</evidence>
<comment type="caution">
    <text evidence="1">The sequence shown here is derived from an EMBL/GenBank/DDBJ whole genome shotgun (WGS) entry which is preliminary data.</text>
</comment>
<dbReference type="PANTHER" id="PTHR21148">
    <property type="entry name" value="THIOREDOXIN DOMAIN-CONTAINING PROTEIN 9"/>
    <property type="match status" value="1"/>
</dbReference>
<dbReference type="CDD" id="cd02989">
    <property type="entry name" value="Phd_like_TxnDC9"/>
    <property type="match status" value="1"/>
</dbReference>
<protein>
    <submittedName>
        <fullName evidence="1">Thioredoxin-like protein</fullName>
    </submittedName>
</protein>
<dbReference type="AlphaFoldDB" id="A0A433QAD9"/>
<dbReference type="Gene3D" id="3.40.30.10">
    <property type="entry name" value="Glutaredoxin"/>
    <property type="match status" value="1"/>
</dbReference>
<organism evidence="1 2">
    <name type="scientific">Jimgerdemannia flammicorona</name>
    <dbReference type="NCBI Taxonomy" id="994334"/>
    <lineage>
        <taxon>Eukaryota</taxon>
        <taxon>Fungi</taxon>
        <taxon>Fungi incertae sedis</taxon>
        <taxon>Mucoromycota</taxon>
        <taxon>Mucoromycotina</taxon>
        <taxon>Endogonomycetes</taxon>
        <taxon>Endogonales</taxon>
        <taxon>Endogonaceae</taxon>
        <taxon>Jimgerdemannia</taxon>
    </lineage>
</organism>
<sequence length="150" mass="17417">MRENEHGVYSEVMKEKTLMELTTTTERIVVHFFHKDFRRCDIMDKHLNELARTHFQTKFCKINVENAKFLVEKLKVQILPCVIAFINAIAVDRIVGFEELGNTDGFQTSLLEFRLGTSSVIKRRDNTITNVPKKKTIFGFAEEADFDDDV</sequence>
<evidence type="ECO:0000313" key="2">
    <source>
        <dbReference type="Proteomes" id="UP000274822"/>
    </source>
</evidence>
<name>A0A433QAD9_9FUNG</name>
<dbReference type="InterPro" id="IPR036249">
    <property type="entry name" value="Thioredoxin-like_sf"/>
</dbReference>
<keyword evidence="2" id="KW-1185">Reference proteome</keyword>
<reference evidence="1 2" key="1">
    <citation type="journal article" date="2018" name="New Phytol.">
        <title>Phylogenomics of Endogonaceae and evolution of mycorrhizas within Mucoromycota.</title>
        <authorList>
            <person name="Chang Y."/>
            <person name="Desiro A."/>
            <person name="Na H."/>
            <person name="Sandor L."/>
            <person name="Lipzen A."/>
            <person name="Clum A."/>
            <person name="Barry K."/>
            <person name="Grigoriev I.V."/>
            <person name="Martin F.M."/>
            <person name="Stajich J.E."/>
            <person name="Smith M.E."/>
            <person name="Bonito G."/>
            <person name="Spatafora J.W."/>
        </authorList>
    </citation>
    <scope>NUCLEOTIDE SEQUENCE [LARGE SCALE GENOMIC DNA]</scope>
    <source>
        <strain evidence="1 2">AD002</strain>
    </source>
</reference>
<dbReference type="Proteomes" id="UP000274822">
    <property type="component" value="Unassembled WGS sequence"/>
</dbReference>
<dbReference type="SUPFAM" id="SSF52833">
    <property type="entry name" value="Thioredoxin-like"/>
    <property type="match status" value="1"/>
</dbReference>
<gene>
    <name evidence="1" type="ORF">BC938DRAFT_484182</name>
</gene>
<dbReference type="EMBL" id="RBNJ01009799">
    <property type="protein sequence ID" value="RUS26743.1"/>
    <property type="molecule type" value="Genomic_DNA"/>
</dbReference>
<accession>A0A433QAD9</accession>